<evidence type="ECO:0000313" key="7">
    <source>
        <dbReference type="Proteomes" id="UP000609531"/>
    </source>
</evidence>
<dbReference type="Pfam" id="PF09339">
    <property type="entry name" value="HTH_IclR"/>
    <property type="match status" value="1"/>
</dbReference>
<dbReference type="Gene3D" id="1.10.10.10">
    <property type="entry name" value="Winged helix-like DNA-binding domain superfamily/Winged helix DNA-binding domain"/>
    <property type="match status" value="1"/>
</dbReference>
<dbReference type="InterPro" id="IPR036388">
    <property type="entry name" value="WH-like_DNA-bd_sf"/>
</dbReference>
<evidence type="ECO:0000256" key="3">
    <source>
        <dbReference type="ARBA" id="ARBA00023163"/>
    </source>
</evidence>
<keyword evidence="1" id="KW-0805">Transcription regulation</keyword>
<keyword evidence="7" id="KW-1185">Reference proteome</keyword>
<feature type="domain" description="IclR-ED" evidence="5">
    <location>
        <begin position="82"/>
        <end position="241"/>
    </location>
</feature>
<dbReference type="RefSeq" id="WP_198881649.1">
    <property type="nucleotide sequence ID" value="NZ_JAEKJA010000006.1"/>
</dbReference>
<dbReference type="GO" id="GO:0003677">
    <property type="term" value="F:DNA binding"/>
    <property type="evidence" value="ECO:0007669"/>
    <property type="project" value="UniProtKB-KW"/>
</dbReference>
<dbReference type="PROSITE" id="PS51078">
    <property type="entry name" value="ICLR_ED"/>
    <property type="match status" value="1"/>
</dbReference>
<dbReference type="EMBL" id="JAEKJA010000006">
    <property type="protein sequence ID" value="MBJ3775749.1"/>
    <property type="molecule type" value="Genomic_DNA"/>
</dbReference>
<evidence type="ECO:0000313" key="6">
    <source>
        <dbReference type="EMBL" id="MBJ3775749.1"/>
    </source>
</evidence>
<reference evidence="6" key="1">
    <citation type="submission" date="2020-12" db="EMBL/GenBank/DDBJ databases">
        <title>Bacterial taxonomy.</title>
        <authorList>
            <person name="Pan X."/>
        </authorList>
    </citation>
    <scope>NUCLEOTIDE SEQUENCE</scope>
    <source>
        <strain evidence="6">B2012</strain>
    </source>
</reference>
<feature type="domain" description="HTH iclR-type" evidence="4">
    <location>
        <begin position="20"/>
        <end position="81"/>
    </location>
</feature>
<dbReference type="PANTHER" id="PTHR30136:SF39">
    <property type="entry name" value="TRANSCRIPTIONAL REGULATORY PROTEIN"/>
    <property type="match status" value="1"/>
</dbReference>
<comment type="caution">
    <text evidence="6">The sequence shown here is derived from an EMBL/GenBank/DDBJ whole genome shotgun (WGS) entry which is preliminary data.</text>
</comment>
<evidence type="ECO:0000256" key="1">
    <source>
        <dbReference type="ARBA" id="ARBA00023015"/>
    </source>
</evidence>
<sequence length="242" mass="26594">MKDPAPSPGTPADAHKEQKVEAVERALTILEAFADGSPRLTLSEITKRTGFYRSTVLRLYASLARFDYLHRDEDGHFRLGPSLWRLGNLYQSAFNLADRVRPVLARIAEETGETATFYVRRGNMRLCLYRQHSSRTIRHVLEEGAMLPIDRGASGRVLIAYSGGEGPFFEAIREAGYYLSLGERDPDIAGLSVPVLATGGALVGALNVSGLKSRFEAPGAVERLLPILQEEAQALGRRLANV</sequence>
<dbReference type="PANTHER" id="PTHR30136">
    <property type="entry name" value="HELIX-TURN-HELIX TRANSCRIPTIONAL REGULATOR, ICLR FAMILY"/>
    <property type="match status" value="1"/>
</dbReference>
<keyword evidence="2" id="KW-0238">DNA-binding</keyword>
<proteinExistence type="predicted"/>
<dbReference type="InterPro" id="IPR014757">
    <property type="entry name" value="Tscrpt_reg_IclR_C"/>
</dbReference>
<dbReference type="SMART" id="SM00346">
    <property type="entry name" value="HTH_ICLR"/>
    <property type="match status" value="1"/>
</dbReference>
<dbReference type="Pfam" id="PF01614">
    <property type="entry name" value="IclR_C"/>
    <property type="match status" value="2"/>
</dbReference>
<dbReference type="SUPFAM" id="SSF55781">
    <property type="entry name" value="GAF domain-like"/>
    <property type="match status" value="1"/>
</dbReference>
<dbReference type="InterPro" id="IPR050707">
    <property type="entry name" value="HTH_MetabolicPath_Reg"/>
</dbReference>
<dbReference type="SUPFAM" id="SSF46785">
    <property type="entry name" value="Winged helix' DNA-binding domain"/>
    <property type="match status" value="1"/>
</dbReference>
<dbReference type="InterPro" id="IPR005471">
    <property type="entry name" value="Tscrpt_reg_IclR_N"/>
</dbReference>
<accession>A0A934IQH1</accession>
<dbReference type="InterPro" id="IPR029016">
    <property type="entry name" value="GAF-like_dom_sf"/>
</dbReference>
<evidence type="ECO:0000259" key="5">
    <source>
        <dbReference type="PROSITE" id="PS51078"/>
    </source>
</evidence>
<name>A0A934IQH1_9HYPH</name>
<dbReference type="AlphaFoldDB" id="A0A934IQH1"/>
<dbReference type="GO" id="GO:0045892">
    <property type="term" value="P:negative regulation of DNA-templated transcription"/>
    <property type="evidence" value="ECO:0007669"/>
    <property type="project" value="TreeGrafter"/>
</dbReference>
<gene>
    <name evidence="6" type="ORF">JCR33_08640</name>
</gene>
<evidence type="ECO:0000256" key="2">
    <source>
        <dbReference type="ARBA" id="ARBA00023125"/>
    </source>
</evidence>
<dbReference type="PROSITE" id="PS51077">
    <property type="entry name" value="HTH_ICLR"/>
    <property type="match status" value="1"/>
</dbReference>
<keyword evidence="3" id="KW-0804">Transcription</keyword>
<evidence type="ECO:0000259" key="4">
    <source>
        <dbReference type="PROSITE" id="PS51077"/>
    </source>
</evidence>
<dbReference type="GO" id="GO:0003700">
    <property type="term" value="F:DNA-binding transcription factor activity"/>
    <property type="evidence" value="ECO:0007669"/>
    <property type="project" value="TreeGrafter"/>
</dbReference>
<dbReference type="Proteomes" id="UP000609531">
    <property type="component" value="Unassembled WGS sequence"/>
</dbReference>
<dbReference type="InterPro" id="IPR036390">
    <property type="entry name" value="WH_DNA-bd_sf"/>
</dbReference>
<organism evidence="6 7">
    <name type="scientific">Acuticoccus mangrovi</name>
    <dbReference type="NCBI Taxonomy" id="2796142"/>
    <lineage>
        <taxon>Bacteria</taxon>
        <taxon>Pseudomonadati</taxon>
        <taxon>Pseudomonadota</taxon>
        <taxon>Alphaproteobacteria</taxon>
        <taxon>Hyphomicrobiales</taxon>
        <taxon>Amorphaceae</taxon>
        <taxon>Acuticoccus</taxon>
    </lineage>
</organism>
<dbReference type="Gene3D" id="3.30.450.40">
    <property type="match status" value="2"/>
</dbReference>
<protein>
    <submittedName>
        <fullName evidence="6">IclR family transcriptional regulator</fullName>
    </submittedName>
</protein>